<protein>
    <submittedName>
        <fullName evidence="2">Uncharacterized protein</fullName>
    </submittedName>
</protein>
<dbReference type="AlphaFoldDB" id="A0A0H2S1Y1"/>
<evidence type="ECO:0000313" key="3">
    <source>
        <dbReference type="Proteomes" id="UP000053477"/>
    </source>
</evidence>
<dbReference type="OrthoDB" id="3332286at2759"/>
<feature type="region of interest" description="Disordered" evidence="1">
    <location>
        <begin position="123"/>
        <end position="144"/>
    </location>
</feature>
<proteinExistence type="predicted"/>
<keyword evidence="3" id="KW-1185">Reference proteome</keyword>
<dbReference type="EMBL" id="KQ085900">
    <property type="protein sequence ID" value="KLO17877.1"/>
    <property type="molecule type" value="Genomic_DNA"/>
</dbReference>
<name>A0A0H2S1Y1_9AGAM</name>
<accession>A0A0H2S1Y1</accession>
<organism evidence="2 3">
    <name type="scientific">Schizopora paradoxa</name>
    <dbReference type="NCBI Taxonomy" id="27342"/>
    <lineage>
        <taxon>Eukaryota</taxon>
        <taxon>Fungi</taxon>
        <taxon>Dikarya</taxon>
        <taxon>Basidiomycota</taxon>
        <taxon>Agaricomycotina</taxon>
        <taxon>Agaricomycetes</taxon>
        <taxon>Hymenochaetales</taxon>
        <taxon>Schizoporaceae</taxon>
        <taxon>Schizopora</taxon>
    </lineage>
</organism>
<feature type="compositionally biased region" description="Acidic residues" evidence="1">
    <location>
        <begin position="127"/>
        <end position="143"/>
    </location>
</feature>
<evidence type="ECO:0000256" key="1">
    <source>
        <dbReference type="SAM" id="MobiDB-lite"/>
    </source>
</evidence>
<dbReference type="InParanoid" id="A0A0H2S1Y1"/>
<dbReference type="Proteomes" id="UP000053477">
    <property type="component" value="Unassembled WGS sequence"/>
</dbReference>
<evidence type="ECO:0000313" key="2">
    <source>
        <dbReference type="EMBL" id="KLO17877.1"/>
    </source>
</evidence>
<sequence length="582" mass="65166">MTIETRSPLSLEDIKFNGLGGPVHFENTSDTIFASLFLPVSFDDNYLNSVPWQFCDRILSAIQSPHFNSKEVTFKSFGDMMCSVGARKHDTWSVVEGRPTCNASFPTVILDRVLDCLKAGMPSPTFSEEDGDTDDDEEEEDGDGEYKWTKTLKNMMLVHSSWHASVKRLLGYALVSSRGPTPTAIQNPIYGEWTREMHLRFDVDGEDYIDKCTFASTEPKIYFMNSLCARFSNVRLVNICLTESHGIVLASIRKALLDLVSLEEIIVQELFDSDELPVQRVLSAISDARHPTLRILRLHAGRFDLDNFITPISSLANLEMLHTVELLSHPLAHYRPIGVSRVLWSRDPSNRGSHFTLSDVSIDCVSESVLNAMPYPSHYEPNEGITQLLRSANPISFRFVPREEEALDSMPSSRATAAPRSISGLLGPWMAHCSSAHKVVFHELPWSHTKIFRPLHERFRALASIKELIIEVAPLSTSSKSTSSKNKEELILARSQFTVAEAMLSANLSQAIGAGAFPGLLALKVTFPESFLENYVPKFDSNDVRGGEGWGMEERRMLLPHCKQKCVERSVAFHVEIVSTKI</sequence>
<reference evidence="2 3" key="1">
    <citation type="submission" date="2015-04" db="EMBL/GenBank/DDBJ databases">
        <title>Complete genome sequence of Schizopora paradoxa KUC8140, a cosmopolitan wood degrader in East Asia.</title>
        <authorList>
            <consortium name="DOE Joint Genome Institute"/>
            <person name="Min B."/>
            <person name="Park H."/>
            <person name="Jang Y."/>
            <person name="Kim J.-J."/>
            <person name="Kim K.H."/>
            <person name="Pangilinan J."/>
            <person name="Lipzen A."/>
            <person name="Riley R."/>
            <person name="Grigoriev I.V."/>
            <person name="Spatafora J.W."/>
            <person name="Choi I.-G."/>
        </authorList>
    </citation>
    <scope>NUCLEOTIDE SEQUENCE [LARGE SCALE GENOMIC DNA]</scope>
    <source>
        <strain evidence="2 3">KUC8140</strain>
    </source>
</reference>
<gene>
    <name evidence="2" type="ORF">SCHPADRAFT_994036</name>
</gene>